<dbReference type="GO" id="GO:0005819">
    <property type="term" value="C:spindle"/>
    <property type="evidence" value="ECO:0007669"/>
    <property type="project" value="UniProtKB-SubCell"/>
</dbReference>
<evidence type="ECO:0000313" key="11">
    <source>
        <dbReference type="EMBL" id="KAJ7389589.1"/>
    </source>
</evidence>
<evidence type="ECO:0000256" key="5">
    <source>
        <dbReference type="ARBA" id="ARBA00022701"/>
    </source>
</evidence>
<evidence type="ECO:0000256" key="1">
    <source>
        <dbReference type="ARBA" id="ARBA00004186"/>
    </source>
</evidence>
<dbReference type="AlphaFoldDB" id="A0A9X0A0W2"/>
<protein>
    <submittedName>
        <fullName evidence="11">HAUS augmin-like complex subunit 1</fullName>
    </submittedName>
</protein>
<keyword evidence="12" id="KW-1185">Reference proteome</keyword>
<dbReference type="InterPro" id="IPR026243">
    <property type="entry name" value="HAUS1"/>
</dbReference>
<keyword evidence="6" id="KW-0498">Mitosis</keyword>
<feature type="chain" id="PRO_5040952875" evidence="10">
    <location>
        <begin position="28"/>
        <end position="229"/>
    </location>
</feature>
<feature type="signal peptide" evidence="10">
    <location>
        <begin position="1"/>
        <end position="27"/>
    </location>
</feature>
<evidence type="ECO:0000256" key="3">
    <source>
        <dbReference type="ARBA" id="ARBA00022490"/>
    </source>
</evidence>
<evidence type="ECO:0000256" key="2">
    <source>
        <dbReference type="ARBA" id="ARBA00005479"/>
    </source>
</evidence>
<evidence type="ECO:0000256" key="10">
    <source>
        <dbReference type="SAM" id="SignalP"/>
    </source>
</evidence>
<keyword evidence="3" id="KW-0963">Cytoplasm</keyword>
<evidence type="ECO:0000256" key="4">
    <source>
        <dbReference type="ARBA" id="ARBA00022618"/>
    </source>
</evidence>
<comment type="similarity">
    <text evidence="2">Belongs to the HAUS1 family.</text>
</comment>
<dbReference type="Pfam" id="PF25762">
    <property type="entry name" value="HAUS1"/>
    <property type="match status" value="1"/>
</dbReference>
<dbReference type="GO" id="GO:0007098">
    <property type="term" value="P:centrosome cycle"/>
    <property type="evidence" value="ECO:0007669"/>
    <property type="project" value="TreeGrafter"/>
</dbReference>
<evidence type="ECO:0000256" key="7">
    <source>
        <dbReference type="ARBA" id="ARBA00023054"/>
    </source>
</evidence>
<comment type="caution">
    <text evidence="11">The sequence shown here is derived from an EMBL/GenBank/DDBJ whole genome shotgun (WGS) entry which is preliminary data.</text>
</comment>
<evidence type="ECO:0000256" key="6">
    <source>
        <dbReference type="ARBA" id="ARBA00022776"/>
    </source>
</evidence>
<dbReference type="Proteomes" id="UP001163046">
    <property type="component" value="Unassembled WGS sequence"/>
</dbReference>
<dbReference type="GO" id="GO:0051301">
    <property type="term" value="P:cell division"/>
    <property type="evidence" value="ECO:0007669"/>
    <property type="project" value="UniProtKB-KW"/>
</dbReference>
<reference evidence="11" key="1">
    <citation type="submission" date="2023-01" db="EMBL/GenBank/DDBJ databases">
        <title>Genome assembly of the deep-sea coral Lophelia pertusa.</title>
        <authorList>
            <person name="Herrera S."/>
            <person name="Cordes E."/>
        </authorList>
    </citation>
    <scope>NUCLEOTIDE SEQUENCE</scope>
    <source>
        <strain evidence="11">USNM1676648</strain>
        <tissue evidence="11">Polyp</tissue>
    </source>
</reference>
<keyword evidence="9" id="KW-0131">Cell cycle</keyword>
<keyword evidence="7" id="KW-0175">Coiled coil</keyword>
<evidence type="ECO:0000256" key="8">
    <source>
        <dbReference type="ARBA" id="ARBA00023212"/>
    </source>
</evidence>
<dbReference type="PANTHER" id="PTHR31570:SF1">
    <property type="entry name" value="HAUS AUGMIN-LIKE COMPLEX SUBUNIT 1"/>
    <property type="match status" value="1"/>
</dbReference>
<comment type="subcellular location">
    <subcellularLocation>
        <location evidence="1">Cytoplasm</location>
        <location evidence="1">Cytoskeleton</location>
        <location evidence="1">Spindle</location>
    </subcellularLocation>
</comment>
<dbReference type="GO" id="GO:0051225">
    <property type="term" value="P:spindle assembly"/>
    <property type="evidence" value="ECO:0007669"/>
    <property type="project" value="InterPro"/>
</dbReference>
<keyword evidence="4" id="KW-0132">Cell division</keyword>
<keyword evidence="5" id="KW-0493">Microtubule</keyword>
<evidence type="ECO:0000313" key="12">
    <source>
        <dbReference type="Proteomes" id="UP001163046"/>
    </source>
</evidence>
<keyword evidence="8" id="KW-0206">Cytoskeleton</keyword>
<evidence type="ECO:0000256" key="9">
    <source>
        <dbReference type="ARBA" id="ARBA00023306"/>
    </source>
</evidence>
<dbReference type="GO" id="GO:0070652">
    <property type="term" value="C:HAUS complex"/>
    <property type="evidence" value="ECO:0007669"/>
    <property type="project" value="InterPro"/>
</dbReference>
<proteinExistence type="inferred from homology"/>
<gene>
    <name evidence="11" type="primary">HAUS1</name>
    <name evidence="11" type="ORF">OS493_030275</name>
</gene>
<organism evidence="11 12">
    <name type="scientific">Desmophyllum pertusum</name>
    <dbReference type="NCBI Taxonomy" id="174260"/>
    <lineage>
        <taxon>Eukaryota</taxon>
        <taxon>Metazoa</taxon>
        <taxon>Cnidaria</taxon>
        <taxon>Anthozoa</taxon>
        <taxon>Hexacorallia</taxon>
        <taxon>Scleractinia</taxon>
        <taxon>Caryophylliina</taxon>
        <taxon>Caryophylliidae</taxon>
        <taxon>Desmophyllum</taxon>
    </lineage>
</organism>
<dbReference type="GO" id="GO:0005874">
    <property type="term" value="C:microtubule"/>
    <property type="evidence" value="ECO:0007669"/>
    <property type="project" value="UniProtKB-KW"/>
</dbReference>
<name>A0A9X0A0W2_9CNID</name>
<dbReference type="OrthoDB" id="5372507at2759"/>
<keyword evidence="10" id="KW-0732">Signal</keyword>
<dbReference type="EMBL" id="MU825428">
    <property type="protein sequence ID" value="KAJ7389589.1"/>
    <property type="molecule type" value="Genomic_DNA"/>
</dbReference>
<sequence length="229" mass="25530">MSQSGRMSLKTLASLALLLGTKNGSTSRSLPVFSLLLGIAEQSQALSAAIDANTEEKRLLSRLLVKTKKAQTNASNLQRCLDGVLDQVALQTPQMNKNAQETDFVKLKCKEYGKINKELKGYQSKVPLDSSIYHGYLVKKAEEVRIIKEKMKPIKTKLEGYHTLPPDISQARVKVEEAKMQLNLSRTQSKMLVTLANTQLIINGCMLYQLEKTSESYRMIPRGLLDTGK</sequence>
<dbReference type="GO" id="GO:0005829">
    <property type="term" value="C:cytosol"/>
    <property type="evidence" value="ECO:0007669"/>
    <property type="project" value="TreeGrafter"/>
</dbReference>
<accession>A0A9X0A0W2</accession>
<dbReference type="PANTHER" id="PTHR31570">
    <property type="entry name" value="HAUS AUGMIN-LIKE COMPLEX SUBUNIT 1"/>
    <property type="match status" value="1"/>
</dbReference>